<evidence type="ECO:0000256" key="7">
    <source>
        <dbReference type="PIRSR" id="PIRSR601461-1"/>
    </source>
</evidence>
<evidence type="ECO:0000256" key="1">
    <source>
        <dbReference type="ARBA" id="ARBA00007447"/>
    </source>
</evidence>
<comment type="similarity">
    <text evidence="1">Belongs to the peptidase A1 family.</text>
</comment>
<organism evidence="10 11">
    <name type="scientific">Amniculicola lignicola CBS 123094</name>
    <dbReference type="NCBI Taxonomy" id="1392246"/>
    <lineage>
        <taxon>Eukaryota</taxon>
        <taxon>Fungi</taxon>
        <taxon>Dikarya</taxon>
        <taxon>Ascomycota</taxon>
        <taxon>Pezizomycotina</taxon>
        <taxon>Dothideomycetes</taxon>
        <taxon>Pleosporomycetidae</taxon>
        <taxon>Pleosporales</taxon>
        <taxon>Amniculicolaceae</taxon>
        <taxon>Amniculicola</taxon>
    </lineage>
</organism>
<name>A0A6A5WD92_9PLEO</name>
<evidence type="ECO:0000313" key="11">
    <source>
        <dbReference type="Proteomes" id="UP000799779"/>
    </source>
</evidence>
<dbReference type="PANTHER" id="PTHR47966">
    <property type="entry name" value="BETA-SITE APP-CLEAVING ENZYME, ISOFORM A-RELATED"/>
    <property type="match status" value="1"/>
</dbReference>
<gene>
    <name evidence="10" type="ORF">P154DRAFT_538630</name>
</gene>
<keyword evidence="5" id="KW-0325">Glycoprotein</keyword>
<keyword evidence="11" id="KW-1185">Reference proteome</keyword>
<evidence type="ECO:0000256" key="6">
    <source>
        <dbReference type="ARBA" id="ARBA00055396"/>
    </source>
</evidence>
<evidence type="ECO:0000259" key="9">
    <source>
        <dbReference type="PROSITE" id="PS51767"/>
    </source>
</evidence>
<comment type="function">
    <text evidence="6">Secreted aspartic endopeptidase that allows assimilation of proteinaceous substrates. The scissile peptide bond is attacked by a nucleophilic water molecule activated by two aspartic residues in the active site. Shows a broad primary substrate specificity. Favors hydrophobic residues at the P1 and P1' positions.</text>
</comment>
<dbReference type="InterPro" id="IPR001461">
    <property type="entry name" value="Aspartic_peptidase_A1"/>
</dbReference>
<reference evidence="10" key="1">
    <citation type="journal article" date="2020" name="Stud. Mycol.">
        <title>101 Dothideomycetes genomes: a test case for predicting lifestyles and emergence of pathogens.</title>
        <authorList>
            <person name="Haridas S."/>
            <person name="Albert R."/>
            <person name="Binder M."/>
            <person name="Bloem J."/>
            <person name="Labutti K."/>
            <person name="Salamov A."/>
            <person name="Andreopoulos B."/>
            <person name="Baker S."/>
            <person name="Barry K."/>
            <person name="Bills G."/>
            <person name="Bluhm B."/>
            <person name="Cannon C."/>
            <person name="Castanera R."/>
            <person name="Culley D."/>
            <person name="Daum C."/>
            <person name="Ezra D."/>
            <person name="Gonzalez J."/>
            <person name="Henrissat B."/>
            <person name="Kuo A."/>
            <person name="Liang C."/>
            <person name="Lipzen A."/>
            <person name="Lutzoni F."/>
            <person name="Magnuson J."/>
            <person name="Mondo S."/>
            <person name="Nolan M."/>
            <person name="Ohm R."/>
            <person name="Pangilinan J."/>
            <person name="Park H.-J."/>
            <person name="Ramirez L."/>
            <person name="Alfaro M."/>
            <person name="Sun H."/>
            <person name="Tritt A."/>
            <person name="Yoshinaga Y."/>
            <person name="Zwiers L.-H."/>
            <person name="Turgeon B."/>
            <person name="Goodwin S."/>
            <person name="Spatafora J."/>
            <person name="Crous P."/>
            <person name="Grigoriev I."/>
        </authorList>
    </citation>
    <scope>NUCLEOTIDE SEQUENCE</scope>
    <source>
        <strain evidence="10">CBS 123094</strain>
    </source>
</reference>
<dbReference type="AlphaFoldDB" id="A0A6A5WD92"/>
<dbReference type="Proteomes" id="UP000799779">
    <property type="component" value="Unassembled WGS sequence"/>
</dbReference>
<keyword evidence="8" id="KW-0732">Signal</keyword>
<evidence type="ECO:0000256" key="5">
    <source>
        <dbReference type="ARBA" id="ARBA00023180"/>
    </source>
</evidence>
<dbReference type="PRINTS" id="PR00792">
    <property type="entry name" value="PEPSIN"/>
</dbReference>
<dbReference type="GO" id="GO:0006508">
    <property type="term" value="P:proteolysis"/>
    <property type="evidence" value="ECO:0007669"/>
    <property type="project" value="UniProtKB-KW"/>
</dbReference>
<dbReference type="PANTHER" id="PTHR47966:SF2">
    <property type="entry name" value="ASPERGILLOPEPSIN-1-RELATED"/>
    <property type="match status" value="1"/>
</dbReference>
<dbReference type="InterPro" id="IPR021109">
    <property type="entry name" value="Peptidase_aspartic_dom_sf"/>
</dbReference>
<evidence type="ECO:0000256" key="3">
    <source>
        <dbReference type="ARBA" id="ARBA00022750"/>
    </source>
</evidence>
<dbReference type="GO" id="GO:0004190">
    <property type="term" value="F:aspartic-type endopeptidase activity"/>
    <property type="evidence" value="ECO:0007669"/>
    <property type="project" value="UniProtKB-KW"/>
</dbReference>
<dbReference type="Gene3D" id="2.40.70.10">
    <property type="entry name" value="Acid Proteases"/>
    <property type="match status" value="2"/>
</dbReference>
<dbReference type="PROSITE" id="PS51767">
    <property type="entry name" value="PEPTIDASE_A1"/>
    <property type="match status" value="1"/>
</dbReference>
<protein>
    <submittedName>
        <fullName evidence="10">Acid protease</fullName>
    </submittedName>
</protein>
<evidence type="ECO:0000256" key="8">
    <source>
        <dbReference type="SAM" id="SignalP"/>
    </source>
</evidence>
<dbReference type="CDD" id="cd06097">
    <property type="entry name" value="Aspergillopepsin_like"/>
    <property type="match status" value="1"/>
</dbReference>
<dbReference type="EMBL" id="ML977636">
    <property type="protein sequence ID" value="KAF1995606.1"/>
    <property type="molecule type" value="Genomic_DNA"/>
</dbReference>
<evidence type="ECO:0000313" key="10">
    <source>
        <dbReference type="EMBL" id="KAF1995606.1"/>
    </source>
</evidence>
<feature type="active site" evidence="7">
    <location>
        <position position="105"/>
    </location>
</feature>
<feature type="domain" description="Peptidase A1" evidence="9">
    <location>
        <begin position="89"/>
        <end position="395"/>
    </location>
</feature>
<evidence type="ECO:0000256" key="2">
    <source>
        <dbReference type="ARBA" id="ARBA00022670"/>
    </source>
</evidence>
<feature type="active site" evidence="7">
    <location>
        <position position="286"/>
    </location>
</feature>
<accession>A0A6A5WD92</accession>
<dbReference type="Pfam" id="PF00026">
    <property type="entry name" value="Asp"/>
    <property type="match status" value="1"/>
</dbReference>
<keyword evidence="4" id="KW-0378">Hydrolase</keyword>
<keyword evidence="2 10" id="KW-0645">Protease</keyword>
<sequence length="402" mass="42963">MPSISSCITALVAFLAIVDASPVELQKRRFSLNQVHRKFVLRNGAEQRAKTLRKYGHKVPANILKAARLAAPTNGTAPAVPVDEYDSLYLTPVLLGNTTVQLDIDTGSADLWTFSSLQASAQLTGHEYYRADPAKKVAGASWRISYGDGSGAAGTVYADKVVVGGVTATSQAVEAATSVSAAFQRDADTDGLLGLSFSSLNTIRPQPAKTFFDNVKDKLDAPVFTVTLKYHAAGTYDFGFIDKSKYKGEMTWVDVDSSKGFWQFDSEGYIVGSNTTVTTRITAIGDTGTTLIYLPNAIISKYYSAIPGSEDSYYYGGWVFPCAAAPPDFTLIVKGTKQRVPGKHINYAPVTRGGSTCYGGLQSSEGLPFGILGDVFLKSKVVVHDHGAVPRMGFADQVGLGT</sequence>
<dbReference type="InterPro" id="IPR034163">
    <property type="entry name" value="Aspergillopepsin-like_cat_dom"/>
</dbReference>
<proteinExistence type="inferred from homology"/>
<evidence type="ECO:0000256" key="4">
    <source>
        <dbReference type="ARBA" id="ARBA00022801"/>
    </source>
</evidence>
<feature type="chain" id="PRO_5025378104" evidence="8">
    <location>
        <begin position="21"/>
        <end position="402"/>
    </location>
</feature>
<dbReference type="SUPFAM" id="SSF50630">
    <property type="entry name" value="Acid proteases"/>
    <property type="match status" value="1"/>
</dbReference>
<dbReference type="FunFam" id="2.40.70.10:FF:000024">
    <property type="entry name" value="Endothiapepsin"/>
    <property type="match status" value="1"/>
</dbReference>
<dbReference type="OrthoDB" id="2747330at2759"/>
<dbReference type="FunFam" id="2.40.70.10:FF:000026">
    <property type="entry name" value="Endothiapepsin"/>
    <property type="match status" value="1"/>
</dbReference>
<feature type="signal peptide" evidence="8">
    <location>
        <begin position="1"/>
        <end position="20"/>
    </location>
</feature>
<keyword evidence="3" id="KW-0064">Aspartyl protease</keyword>
<dbReference type="InterPro" id="IPR033121">
    <property type="entry name" value="PEPTIDASE_A1"/>
</dbReference>